<reference evidence="2 3" key="1">
    <citation type="submission" date="2020-03" db="EMBL/GenBank/DDBJ databases">
        <title>WGS of actinomycetes isolated from Thailand.</title>
        <authorList>
            <person name="Thawai C."/>
        </authorList>
    </citation>
    <scope>NUCLEOTIDE SEQUENCE [LARGE SCALE GENOMIC DNA]</scope>
    <source>
        <strain evidence="2 3">FMUSA5-5</strain>
    </source>
</reference>
<keyword evidence="1" id="KW-0812">Transmembrane</keyword>
<evidence type="ECO:0000313" key="2">
    <source>
        <dbReference type="EMBL" id="NJP92371.1"/>
    </source>
</evidence>
<proteinExistence type="predicted"/>
<name>A0ABX1B9E9_9ACTN</name>
<dbReference type="Proteomes" id="UP000696294">
    <property type="component" value="Unassembled WGS sequence"/>
</dbReference>
<keyword evidence="1" id="KW-1133">Transmembrane helix</keyword>
<feature type="transmembrane region" description="Helical" evidence="1">
    <location>
        <begin position="54"/>
        <end position="87"/>
    </location>
</feature>
<dbReference type="EMBL" id="JAATEP010000016">
    <property type="protein sequence ID" value="NJP92371.1"/>
    <property type="molecule type" value="Genomic_DNA"/>
</dbReference>
<evidence type="ECO:0000313" key="3">
    <source>
        <dbReference type="Proteomes" id="UP000696294"/>
    </source>
</evidence>
<comment type="caution">
    <text evidence="2">The sequence shown here is derived from an EMBL/GenBank/DDBJ whole genome shotgun (WGS) entry which is preliminary data.</text>
</comment>
<dbReference type="PROSITE" id="PS51257">
    <property type="entry name" value="PROKAR_LIPOPROTEIN"/>
    <property type="match status" value="1"/>
</dbReference>
<accession>A0ABX1B9E9</accession>
<keyword evidence="1" id="KW-0472">Membrane</keyword>
<feature type="transmembrane region" description="Helical" evidence="1">
    <location>
        <begin position="99"/>
        <end position="119"/>
    </location>
</feature>
<dbReference type="RefSeq" id="WP_168011586.1">
    <property type="nucleotide sequence ID" value="NZ_JAATEP010000016.1"/>
</dbReference>
<organism evidence="2 3">
    <name type="scientific">Nonomuraea composti</name>
    <dbReference type="NCBI Taxonomy" id="2720023"/>
    <lineage>
        <taxon>Bacteria</taxon>
        <taxon>Bacillati</taxon>
        <taxon>Actinomycetota</taxon>
        <taxon>Actinomycetes</taxon>
        <taxon>Streptosporangiales</taxon>
        <taxon>Streptosporangiaceae</taxon>
        <taxon>Nonomuraea</taxon>
    </lineage>
</organism>
<protein>
    <recommendedName>
        <fullName evidence="4">DUF5134 domain-containing protein</fullName>
    </recommendedName>
</protein>
<gene>
    <name evidence="2" type="ORF">HCN51_23360</name>
</gene>
<evidence type="ECO:0000256" key="1">
    <source>
        <dbReference type="SAM" id="Phobius"/>
    </source>
</evidence>
<sequence length="184" mass="18690">MTIGDGKECTVDTRWADLGSDPVLHAMVVGAGCVLALAPALLPSWRAGAGKRWPYVVMAFGMAAGHLDGVFVVVAVLALLVAGWLCGAPSRRAEVGHHLQDFVLMSVLLVLAALGGPGLDGSWSGHAHAGGSLGAVALLIGLGWTGARLARVLLERGGDRRALGRDACSAGMAASMAFMAALAL</sequence>
<feature type="transmembrane region" description="Helical" evidence="1">
    <location>
        <begin position="131"/>
        <end position="150"/>
    </location>
</feature>
<keyword evidence="3" id="KW-1185">Reference proteome</keyword>
<evidence type="ECO:0008006" key="4">
    <source>
        <dbReference type="Google" id="ProtNLM"/>
    </source>
</evidence>
<feature type="transmembrane region" description="Helical" evidence="1">
    <location>
        <begin position="23"/>
        <end position="42"/>
    </location>
</feature>